<dbReference type="InterPro" id="IPR020889">
    <property type="entry name" value="LipoPS_assembly_LptD"/>
</dbReference>
<dbReference type="RefSeq" id="WP_055422809.1">
    <property type="nucleotide sequence ID" value="NZ_CYHH01000002.1"/>
</dbReference>
<evidence type="ECO:0000259" key="2">
    <source>
        <dbReference type="Pfam" id="PF04453"/>
    </source>
</evidence>
<dbReference type="GO" id="GO:0009279">
    <property type="term" value="C:cell outer membrane"/>
    <property type="evidence" value="ECO:0007669"/>
    <property type="project" value="UniProtKB-SubCell"/>
</dbReference>
<evidence type="ECO:0000256" key="1">
    <source>
        <dbReference type="HAMAP-Rule" id="MF_01411"/>
    </source>
</evidence>
<reference evidence="4" key="1">
    <citation type="submission" date="2015-08" db="EMBL/GenBank/DDBJ databases">
        <authorList>
            <person name="Babu N.S."/>
            <person name="Beckwith C.J."/>
            <person name="Beseler K.G."/>
            <person name="Brison A."/>
            <person name="Carone J.V."/>
            <person name="Caskin T.P."/>
            <person name="Diamond M."/>
            <person name="Durham M.E."/>
            <person name="Foxe J.M."/>
            <person name="Go M."/>
            <person name="Henderson B.A."/>
            <person name="Jones I.B."/>
            <person name="McGettigan J.A."/>
            <person name="Micheletti S.J."/>
            <person name="Nasrallah M.E."/>
            <person name="Ortiz D."/>
            <person name="Piller C.R."/>
            <person name="Privatt S.R."/>
            <person name="Schneider S.L."/>
            <person name="Sharp S."/>
            <person name="Smith T.C."/>
            <person name="Stanton J.D."/>
            <person name="Ullery H.E."/>
            <person name="Wilson R.J."/>
            <person name="Serrano M.G."/>
            <person name="Buck G."/>
            <person name="Lee V."/>
            <person name="Wang Y."/>
            <person name="Carvalho R."/>
            <person name="Voegtly L."/>
            <person name="Shi R."/>
            <person name="Duckworth R."/>
            <person name="Johnson A."/>
            <person name="Loviza R."/>
            <person name="Walstead R."/>
            <person name="Shah Z."/>
            <person name="Kiflezghi M."/>
            <person name="Wade K."/>
            <person name="Ball S.L."/>
            <person name="Bradley K.W."/>
            <person name="Asai D.J."/>
            <person name="Bowman C.A."/>
            <person name="Russell D.A."/>
            <person name="Pope W.H."/>
            <person name="Jacobs-Sera D."/>
            <person name="Hendrix R.W."/>
            <person name="Hatfull G.F."/>
        </authorList>
    </citation>
    <scope>NUCLEOTIDE SEQUENCE [LARGE SCALE GENOMIC DNA]</scope>
    <source>
        <strain evidence="4">JCM 19170</strain>
    </source>
</reference>
<keyword evidence="1" id="KW-0732">Signal</keyword>
<comment type="similarity">
    <text evidence="1">Belongs to the LptD family.</text>
</comment>
<evidence type="ECO:0000313" key="4">
    <source>
        <dbReference type="Proteomes" id="UP000182108"/>
    </source>
</evidence>
<comment type="subunit">
    <text evidence="1">Component of the lipopolysaccharide transport and assembly complex.</text>
</comment>
<gene>
    <name evidence="1" type="primary">lptD</name>
    <name evidence="3" type="ORF">Ga0061068_10284</name>
</gene>
<comment type="caution">
    <text evidence="1">Lacks conserved residue(s) required for the propagation of feature annotation.</text>
</comment>
<keyword evidence="4" id="KW-1185">Reference proteome</keyword>
<dbReference type="EMBL" id="CYHH01000002">
    <property type="protein sequence ID" value="CUB05661.1"/>
    <property type="molecule type" value="Genomic_DNA"/>
</dbReference>
<dbReference type="GO" id="GO:1990351">
    <property type="term" value="C:transporter complex"/>
    <property type="evidence" value="ECO:0007669"/>
    <property type="project" value="TreeGrafter"/>
</dbReference>
<name>A0A0K6IRD6_9PROT</name>
<dbReference type="GO" id="GO:0043165">
    <property type="term" value="P:Gram-negative-bacterium-type cell outer membrane assembly"/>
    <property type="evidence" value="ECO:0007669"/>
    <property type="project" value="UniProtKB-UniRule"/>
</dbReference>
<sequence length="743" mass="84211">MAQPQEPPRIRLSTDTASGVEIPLLPQGTIVEADEIRGERGAAVEAVGNAILVRDNIRIQGDRLRFDELTDEASGEGNLFIQDTAKGFQVEGPRGRLYVTAKEGEIEQPVYRYDPPENVKEQSRAGHGAGEKLFFEGENRYRLLNGTWTSCAAPDPAWYVRADELKLDYDRNQAQARNMALVFHGATILAAPYAEFPLGRERKSGFLTPSVGMSTNSGFDVAVPYYFNLAPNYDATLTTRAIARRGLQLGGEYRYLTPSYQGQIRAEVLPDDREAERNRALASFQHQQSLGPEWSYGLDFNRVSDKDYFNDLSNRIELSSTAHLVQQGVLNYQNSSGWGGSLLMQQYQTIDREVSEPYRRLPEFSLWHQPVELPGGLEFKLRTLYTQFRHDDAGQRGDYGMNWVDGDRAVLNPSISLPIYRSWWHFEPSLQWHYTSYDLDQPALAGGRTSIDRSVPIASLDMGLAFERDASFFGRDWLQTLEPRIYYVKTPYRRQDDIPLFDTARFGYGFAQIFYPNRYVGDDRISDADQVTVAATTRLLESDTGWERLRLTLGQRYYFETPEVLMPDESPIVDRRTDVLGEADVHLTRRMQFKSFWQYNTSEDLTQRFNAGVRYQAGFARVLNLDYRYTRDLLEDVGIGAQWPLARGWVGVGRLSRSILEERLTEAILGLEYDGGCWVLRTVFHRYALSENDNNTAFFVQLELTGLGSLGSSPETLLRRSVPGYGKISPTATSTLFGSAGGM</sequence>
<comment type="subcellular location">
    <subcellularLocation>
        <location evidence="1">Cell outer membrane</location>
    </subcellularLocation>
</comment>
<dbReference type="GO" id="GO:0015920">
    <property type="term" value="P:lipopolysaccharide transport"/>
    <property type="evidence" value="ECO:0007669"/>
    <property type="project" value="InterPro"/>
</dbReference>
<dbReference type="InterPro" id="IPR050218">
    <property type="entry name" value="LptD"/>
</dbReference>
<dbReference type="AlphaFoldDB" id="A0A0K6IRD6"/>
<dbReference type="Proteomes" id="UP000182108">
    <property type="component" value="Unassembled WGS sequence"/>
</dbReference>
<dbReference type="InterPro" id="IPR007543">
    <property type="entry name" value="LptD_C"/>
</dbReference>
<dbReference type="PANTHER" id="PTHR30189:SF1">
    <property type="entry name" value="LPS-ASSEMBLY PROTEIN LPTD"/>
    <property type="match status" value="1"/>
</dbReference>
<organism evidence="3 4">
    <name type="scientific">Tepidiphilus thermophilus</name>
    <dbReference type="NCBI Taxonomy" id="876478"/>
    <lineage>
        <taxon>Bacteria</taxon>
        <taxon>Pseudomonadati</taxon>
        <taxon>Pseudomonadota</taxon>
        <taxon>Hydrogenophilia</taxon>
        <taxon>Hydrogenophilales</taxon>
        <taxon>Hydrogenophilaceae</taxon>
        <taxon>Tepidiphilus</taxon>
    </lineage>
</organism>
<protein>
    <recommendedName>
        <fullName evidence="1">LPS-assembly protein LptD</fullName>
    </recommendedName>
</protein>
<keyword evidence="1" id="KW-0472">Membrane</keyword>
<dbReference type="OrthoDB" id="9760225at2"/>
<dbReference type="HAMAP" id="MF_01411">
    <property type="entry name" value="LPS_assembly_LptD"/>
    <property type="match status" value="1"/>
</dbReference>
<dbReference type="Pfam" id="PF04453">
    <property type="entry name" value="LptD"/>
    <property type="match status" value="1"/>
</dbReference>
<keyword evidence="1" id="KW-0998">Cell outer membrane</keyword>
<dbReference type="PANTHER" id="PTHR30189">
    <property type="entry name" value="LPS-ASSEMBLY PROTEIN"/>
    <property type="match status" value="1"/>
</dbReference>
<accession>A0A0K6IRD6</accession>
<evidence type="ECO:0000313" key="3">
    <source>
        <dbReference type="EMBL" id="CUB05661.1"/>
    </source>
</evidence>
<proteinExistence type="inferred from homology"/>
<comment type="function">
    <text evidence="1">Involved in the assembly of lipopolysaccharide (LPS) at the surface of the outer membrane.</text>
</comment>
<feature type="domain" description="LptD C-terminal" evidence="2">
    <location>
        <begin position="278"/>
        <end position="649"/>
    </location>
</feature>